<feature type="signal peptide" evidence="2">
    <location>
        <begin position="1"/>
        <end position="24"/>
    </location>
</feature>
<protein>
    <submittedName>
        <fullName evidence="3">Uncharacterized protein</fullName>
    </submittedName>
</protein>
<feature type="non-terminal residue" evidence="3">
    <location>
        <position position="179"/>
    </location>
</feature>
<evidence type="ECO:0000313" key="4">
    <source>
        <dbReference type="Proteomes" id="UP000410492"/>
    </source>
</evidence>
<dbReference type="EMBL" id="CAACVG010007901">
    <property type="protein sequence ID" value="VEN47566.1"/>
    <property type="molecule type" value="Genomic_DNA"/>
</dbReference>
<evidence type="ECO:0000313" key="3">
    <source>
        <dbReference type="EMBL" id="VEN47566.1"/>
    </source>
</evidence>
<keyword evidence="2" id="KW-0732">Signal</keyword>
<evidence type="ECO:0000256" key="2">
    <source>
        <dbReference type="SAM" id="SignalP"/>
    </source>
</evidence>
<dbReference type="OrthoDB" id="6706980at2759"/>
<evidence type="ECO:0000256" key="1">
    <source>
        <dbReference type="SAM" id="MobiDB-lite"/>
    </source>
</evidence>
<dbReference type="AlphaFoldDB" id="A0A653CIP5"/>
<dbReference type="Proteomes" id="UP000410492">
    <property type="component" value="Unassembled WGS sequence"/>
</dbReference>
<proteinExistence type="predicted"/>
<keyword evidence="4" id="KW-1185">Reference proteome</keyword>
<feature type="chain" id="PRO_5024787208" evidence="2">
    <location>
        <begin position="25"/>
        <end position="179"/>
    </location>
</feature>
<gene>
    <name evidence="3" type="ORF">CALMAC_LOCUS9292</name>
</gene>
<organism evidence="3 4">
    <name type="scientific">Callosobruchus maculatus</name>
    <name type="common">Southern cowpea weevil</name>
    <name type="synonym">Pulse bruchid</name>
    <dbReference type="NCBI Taxonomy" id="64391"/>
    <lineage>
        <taxon>Eukaryota</taxon>
        <taxon>Metazoa</taxon>
        <taxon>Ecdysozoa</taxon>
        <taxon>Arthropoda</taxon>
        <taxon>Hexapoda</taxon>
        <taxon>Insecta</taxon>
        <taxon>Pterygota</taxon>
        <taxon>Neoptera</taxon>
        <taxon>Endopterygota</taxon>
        <taxon>Coleoptera</taxon>
        <taxon>Polyphaga</taxon>
        <taxon>Cucujiformia</taxon>
        <taxon>Chrysomeloidea</taxon>
        <taxon>Chrysomelidae</taxon>
        <taxon>Bruchinae</taxon>
        <taxon>Bruchini</taxon>
        <taxon>Callosobruchus</taxon>
    </lineage>
</organism>
<accession>A0A653CIP5</accession>
<feature type="region of interest" description="Disordered" evidence="1">
    <location>
        <begin position="121"/>
        <end position="179"/>
    </location>
</feature>
<name>A0A653CIP5_CALMS</name>
<reference evidence="3 4" key="1">
    <citation type="submission" date="2019-01" db="EMBL/GenBank/DDBJ databases">
        <authorList>
            <person name="Sayadi A."/>
        </authorList>
    </citation>
    <scope>NUCLEOTIDE SEQUENCE [LARGE SCALE GENOMIC DNA]</scope>
</reference>
<feature type="compositionally biased region" description="Basic and acidic residues" evidence="1">
    <location>
        <begin position="166"/>
        <end position="179"/>
    </location>
</feature>
<sequence>MVIGLVKTVLCFYLFLCVVYCYQANDHRTKKHQVTSHPADSRHKPSRYSKFDKVMTRIENLRVEDESPSKQNYRLRHKGSYHSGYYKKTTTTTTTEASLFDLEEDNFDDYYSDGLFQEDYDDEEDNEENLGPWDEQNDVQGLGTPSPIPSSKAARSLPVKRLSSSRQDKWDYYGTRERV</sequence>